<protein>
    <submittedName>
        <fullName evidence="1">Uncharacterized protein</fullName>
    </submittedName>
</protein>
<evidence type="ECO:0000313" key="2">
    <source>
        <dbReference type="Proteomes" id="UP000030748"/>
    </source>
</evidence>
<name>A0A022RNF3_ERYGU</name>
<dbReference type="Proteomes" id="UP000030748">
    <property type="component" value="Unassembled WGS sequence"/>
</dbReference>
<proteinExistence type="predicted"/>
<organism evidence="1 2">
    <name type="scientific">Erythranthe guttata</name>
    <name type="common">Yellow monkey flower</name>
    <name type="synonym">Mimulus guttatus</name>
    <dbReference type="NCBI Taxonomy" id="4155"/>
    <lineage>
        <taxon>Eukaryota</taxon>
        <taxon>Viridiplantae</taxon>
        <taxon>Streptophyta</taxon>
        <taxon>Embryophyta</taxon>
        <taxon>Tracheophyta</taxon>
        <taxon>Spermatophyta</taxon>
        <taxon>Magnoliopsida</taxon>
        <taxon>eudicotyledons</taxon>
        <taxon>Gunneridae</taxon>
        <taxon>Pentapetalae</taxon>
        <taxon>asterids</taxon>
        <taxon>lamiids</taxon>
        <taxon>Lamiales</taxon>
        <taxon>Phrymaceae</taxon>
        <taxon>Erythranthe</taxon>
    </lineage>
</organism>
<keyword evidence="2" id="KW-1185">Reference proteome</keyword>
<gene>
    <name evidence="1" type="ORF">MIMGU_mgv1a012287mg</name>
</gene>
<sequence length="255" mass="27506">MYIPSPTPRHPLYQSLPEMVERYRHLHPRIRHVIVAVSQQDHLIVVREVVVRYRHPRGPHHHVDQPVLAVPQRAVVDPYVPRPEHGYSVPVRFRPPPVVRGARTDVCFSGLVAVVDVDVVDDHVADVLERDAPAAGDVDVGAAAVEGFERVEDEFLGEVDEHVGGEDDPEWLRLDDGVAEGSGLRVDGIAVGGVRYYVVAAPLPAECVLAEADGAVGETLAVETPVGVAPPAVVDWVARRAGIMVAGTGCGCVGR</sequence>
<dbReference type="AlphaFoldDB" id="A0A022RNF3"/>
<dbReference type="EMBL" id="KI630319">
    <property type="protein sequence ID" value="EYU41599.1"/>
    <property type="molecule type" value="Genomic_DNA"/>
</dbReference>
<evidence type="ECO:0000313" key="1">
    <source>
        <dbReference type="EMBL" id="EYU41599.1"/>
    </source>
</evidence>
<reference evidence="1 2" key="1">
    <citation type="journal article" date="2013" name="Proc. Natl. Acad. Sci. U.S.A.">
        <title>Fine-scale variation in meiotic recombination in Mimulus inferred from population shotgun sequencing.</title>
        <authorList>
            <person name="Hellsten U."/>
            <person name="Wright K.M."/>
            <person name="Jenkins J."/>
            <person name="Shu S."/>
            <person name="Yuan Y."/>
            <person name="Wessler S.R."/>
            <person name="Schmutz J."/>
            <person name="Willis J.H."/>
            <person name="Rokhsar D.S."/>
        </authorList>
    </citation>
    <scope>NUCLEOTIDE SEQUENCE [LARGE SCALE GENOMIC DNA]</scope>
    <source>
        <strain evidence="2">cv. DUN x IM62</strain>
    </source>
</reference>
<accession>A0A022RNF3</accession>